<feature type="domain" description="Carboxymuconolactone decarboxylase-like" evidence="1">
    <location>
        <begin position="28"/>
        <end position="77"/>
    </location>
</feature>
<sequence>MPVFPSIEGEPALDKVFRRFPHTVMPLLEYHDRLLRDPSPLTVAERELIAAYVSGLNACTYCHGAHVVAARAFGIDPGLFDGLMADLETSGIDDRLKPILAYVSKLTRTPSMMTEADANRVYAAGWNEQALFDAVSVCALFNFMNRIVEGSGIKANPLEAGQAELDARMARMGGATEDPHRGERSYTRLAKMWGIEETA</sequence>
<keyword evidence="3" id="KW-1185">Reference proteome</keyword>
<dbReference type="Pfam" id="PF02627">
    <property type="entry name" value="CMD"/>
    <property type="match status" value="1"/>
</dbReference>
<dbReference type="NCBIfam" id="TIGR00778">
    <property type="entry name" value="ahpD_dom"/>
    <property type="match status" value="1"/>
</dbReference>
<evidence type="ECO:0000259" key="1">
    <source>
        <dbReference type="Pfam" id="PF02627"/>
    </source>
</evidence>
<dbReference type="RefSeq" id="WP_066966713.1">
    <property type="nucleotide sequence ID" value="NZ_CP023449.1"/>
</dbReference>
<reference evidence="2 3" key="1">
    <citation type="submission" date="2017-09" db="EMBL/GenBank/DDBJ databases">
        <title>The Catabolism of 3,6-Dichlorosalicylic acid is Initiated by the Cytochrome P450 Monooxygenase DsmABC in Rhizorhabdus dicambivorans Ndbn-20.</title>
        <authorList>
            <person name="Na L."/>
        </authorList>
    </citation>
    <scope>NUCLEOTIDE SEQUENCE [LARGE SCALE GENOMIC DNA]</scope>
    <source>
        <strain evidence="2 3">Ndbn-20m</strain>
    </source>
</reference>
<dbReference type="Proteomes" id="UP000218934">
    <property type="component" value="Unassembled WGS sequence"/>
</dbReference>
<dbReference type="GO" id="GO:0051920">
    <property type="term" value="F:peroxiredoxin activity"/>
    <property type="evidence" value="ECO:0007669"/>
    <property type="project" value="InterPro"/>
</dbReference>
<dbReference type="InterPro" id="IPR004675">
    <property type="entry name" value="AhpD_core"/>
</dbReference>
<dbReference type="AlphaFoldDB" id="A0A2A4FTQ7"/>
<protein>
    <submittedName>
        <fullName evidence="2">Peroxidase</fullName>
    </submittedName>
</protein>
<keyword evidence="2" id="KW-0575">Peroxidase</keyword>
<dbReference type="NCBIfam" id="TIGR01926">
    <property type="entry name" value="peroxid_rel"/>
    <property type="match status" value="1"/>
</dbReference>
<comment type="caution">
    <text evidence="2">The sequence shown here is derived from an EMBL/GenBank/DDBJ whole genome shotgun (WGS) entry which is preliminary data.</text>
</comment>
<name>A0A2A4FTQ7_9SPHN</name>
<keyword evidence="2" id="KW-0560">Oxidoreductase</keyword>
<dbReference type="PANTHER" id="PTHR35446">
    <property type="entry name" value="SI:CH211-175M2.5"/>
    <property type="match status" value="1"/>
</dbReference>
<proteinExistence type="predicted"/>
<accession>A0A2A4FTQ7</accession>
<evidence type="ECO:0000313" key="2">
    <source>
        <dbReference type="EMBL" id="PCE40828.1"/>
    </source>
</evidence>
<dbReference type="OrthoDB" id="122912at2"/>
<dbReference type="KEGG" id="rdi:CMV14_22475"/>
<dbReference type="SUPFAM" id="SSF69118">
    <property type="entry name" value="AhpD-like"/>
    <property type="match status" value="1"/>
</dbReference>
<dbReference type="Gene3D" id="1.20.1290.10">
    <property type="entry name" value="AhpD-like"/>
    <property type="match status" value="1"/>
</dbReference>
<dbReference type="InterPro" id="IPR003779">
    <property type="entry name" value="CMD-like"/>
</dbReference>
<dbReference type="EMBL" id="NWUF01000022">
    <property type="protein sequence ID" value="PCE40828.1"/>
    <property type="molecule type" value="Genomic_DNA"/>
</dbReference>
<evidence type="ECO:0000313" key="3">
    <source>
        <dbReference type="Proteomes" id="UP000218934"/>
    </source>
</evidence>
<dbReference type="InterPro" id="IPR029032">
    <property type="entry name" value="AhpD-like"/>
</dbReference>
<dbReference type="InterPro" id="IPR010195">
    <property type="entry name" value="Uncharacterised_peroxidase-rel"/>
</dbReference>
<organism evidence="2 3">
    <name type="scientific">Rhizorhabdus dicambivorans</name>
    <dbReference type="NCBI Taxonomy" id="1850238"/>
    <lineage>
        <taxon>Bacteria</taxon>
        <taxon>Pseudomonadati</taxon>
        <taxon>Pseudomonadota</taxon>
        <taxon>Alphaproteobacteria</taxon>
        <taxon>Sphingomonadales</taxon>
        <taxon>Sphingomonadaceae</taxon>
        <taxon>Rhizorhabdus</taxon>
    </lineage>
</organism>
<dbReference type="PANTHER" id="PTHR35446:SF2">
    <property type="entry name" value="CARBOXYMUCONOLACTONE DECARBOXYLASE-LIKE DOMAIN-CONTAINING PROTEIN"/>
    <property type="match status" value="1"/>
</dbReference>
<gene>
    <name evidence="2" type="ORF">COO09_18410</name>
</gene>